<proteinExistence type="predicted"/>
<dbReference type="Proteomes" id="UP000315295">
    <property type="component" value="Unassembled WGS sequence"/>
</dbReference>
<reference evidence="2 3" key="1">
    <citation type="journal article" date="2019" name="G3 (Bethesda)">
        <title>Sequencing of a Wild Apple (Malus baccata) Genome Unravels the Differences Between Cultivated and Wild Apple Species Regarding Disease Resistance and Cold Tolerance.</title>
        <authorList>
            <person name="Chen X."/>
        </authorList>
    </citation>
    <scope>NUCLEOTIDE SEQUENCE [LARGE SCALE GENOMIC DNA]</scope>
    <source>
        <strain evidence="3">cv. Shandingzi</strain>
        <tissue evidence="2">Leaves</tissue>
    </source>
</reference>
<comment type="caution">
    <text evidence="2">The sequence shown here is derived from an EMBL/GenBank/DDBJ whole genome shotgun (WGS) entry which is preliminary data.</text>
</comment>
<dbReference type="AlphaFoldDB" id="A0A540KHJ5"/>
<feature type="compositionally biased region" description="Polar residues" evidence="1">
    <location>
        <begin position="1"/>
        <end position="13"/>
    </location>
</feature>
<dbReference type="STRING" id="106549.A0A540KHJ5"/>
<protein>
    <submittedName>
        <fullName evidence="2">Uncharacterized protein</fullName>
    </submittedName>
</protein>
<organism evidence="2 3">
    <name type="scientific">Malus baccata</name>
    <name type="common">Siberian crab apple</name>
    <name type="synonym">Pyrus baccata</name>
    <dbReference type="NCBI Taxonomy" id="106549"/>
    <lineage>
        <taxon>Eukaryota</taxon>
        <taxon>Viridiplantae</taxon>
        <taxon>Streptophyta</taxon>
        <taxon>Embryophyta</taxon>
        <taxon>Tracheophyta</taxon>
        <taxon>Spermatophyta</taxon>
        <taxon>Magnoliopsida</taxon>
        <taxon>eudicotyledons</taxon>
        <taxon>Gunneridae</taxon>
        <taxon>Pentapetalae</taxon>
        <taxon>rosids</taxon>
        <taxon>fabids</taxon>
        <taxon>Rosales</taxon>
        <taxon>Rosaceae</taxon>
        <taxon>Amygdaloideae</taxon>
        <taxon>Maleae</taxon>
        <taxon>Malus</taxon>
    </lineage>
</organism>
<keyword evidence="3" id="KW-1185">Reference proteome</keyword>
<dbReference type="EMBL" id="VIEB01001261">
    <property type="protein sequence ID" value="TQD73698.1"/>
    <property type="molecule type" value="Genomic_DNA"/>
</dbReference>
<gene>
    <name evidence="2" type="ORF">C1H46_040771</name>
</gene>
<evidence type="ECO:0000313" key="2">
    <source>
        <dbReference type="EMBL" id="TQD73698.1"/>
    </source>
</evidence>
<accession>A0A540KHJ5</accession>
<feature type="region of interest" description="Disordered" evidence="1">
    <location>
        <begin position="1"/>
        <end position="23"/>
    </location>
</feature>
<sequence length="135" mass="14969">MNCAHQWSRSAINGPSRHRRSIQIAPEEVRQGRTGRPFLSLSCLDCRPLCRTEQHRRRIAARQASYGEGVIQRRNPPSFTSGNGQSTAVMVEKERNRTAELMASTGGALTLVLLCNKALFPIQVPIILFIKTGGL</sequence>
<evidence type="ECO:0000313" key="3">
    <source>
        <dbReference type="Proteomes" id="UP000315295"/>
    </source>
</evidence>
<evidence type="ECO:0000256" key="1">
    <source>
        <dbReference type="SAM" id="MobiDB-lite"/>
    </source>
</evidence>
<name>A0A540KHJ5_MALBA</name>